<dbReference type="AlphaFoldDB" id="A0A0B1TIJ6"/>
<evidence type="ECO:0000313" key="2">
    <source>
        <dbReference type="EMBL" id="KHJ95931.1"/>
    </source>
</evidence>
<proteinExistence type="predicted"/>
<gene>
    <name evidence="2" type="ORF">OESDEN_04111</name>
</gene>
<dbReference type="SUPFAM" id="SSF55797">
    <property type="entry name" value="PR-1-like"/>
    <property type="match status" value="1"/>
</dbReference>
<dbReference type="Gene3D" id="3.40.33.10">
    <property type="entry name" value="CAP"/>
    <property type="match status" value="1"/>
</dbReference>
<accession>A0A0B1TIJ6</accession>
<dbReference type="Proteomes" id="UP000053660">
    <property type="component" value="Unassembled WGS sequence"/>
</dbReference>
<keyword evidence="3" id="KW-1185">Reference proteome</keyword>
<name>A0A0B1TIJ6_OESDE</name>
<dbReference type="OrthoDB" id="5875953at2759"/>
<evidence type="ECO:0000256" key="1">
    <source>
        <dbReference type="SAM" id="MobiDB-lite"/>
    </source>
</evidence>
<dbReference type="EMBL" id="KN549805">
    <property type="protein sequence ID" value="KHJ95931.1"/>
    <property type="molecule type" value="Genomic_DNA"/>
</dbReference>
<protein>
    <submittedName>
        <fullName evidence="2">SCP-like protein</fullName>
    </submittedName>
</protein>
<dbReference type="InterPro" id="IPR035940">
    <property type="entry name" value="CAP_sf"/>
</dbReference>
<evidence type="ECO:0000313" key="3">
    <source>
        <dbReference type="Proteomes" id="UP000053660"/>
    </source>
</evidence>
<reference evidence="2 3" key="1">
    <citation type="submission" date="2014-03" db="EMBL/GenBank/DDBJ databases">
        <title>Draft genome of the hookworm Oesophagostomum dentatum.</title>
        <authorList>
            <person name="Mitreva M."/>
        </authorList>
    </citation>
    <scope>NUCLEOTIDE SEQUENCE [LARGE SCALE GENOMIC DNA]</scope>
    <source>
        <strain evidence="2 3">OD-Hann</strain>
    </source>
</reference>
<sequence length="255" mass="27637">MNLNFSQDDPFCTDGYVKEASINQILDLINTERQTVAKGEKPNGNSGENLPPAKEMPNVTWSCDMEARVVRELKSKCPDTYRVSDSISWVLGIFRGYLSRIESRELKNVSCDAVKYSCEPLMYDYCLLLCAKTTAIGYAVVSCNDDIYFGYYSVPETFDGIVYEKIPGTYNVCTTATTTPLTSSVTEKTSAASTTNTPPLSTVTTQHSSIASSSEPSSPLTSASSMTASTTATVTTEGTTTSAAYFKIATKTSTK</sequence>
<feature type="region of interest" description="Disordered" evidence="1">
    <location>
        <begin position="184"/>
        <end position="226"/>
    </location>
</feature>
<organism evidence="2 3">
    <name type="scientific">Oesophagostomum dentatum</name>
    <name type="common">Nodular worm</name>
    <dbReference type="NCBI Taxonomy" id="61180"/>
    <lineage>
        <taxon>Eukaryota</taxon>
        <taxon>Metazoa</taxon>
        <taxon>Ecdysozoa</taxon>
        <taxon>Nematoda</taxon>
        <taxon>Chromadorea</taxon>
        <taxon>Rhabditida</taxon>
        <taxon>Rhabditina</taxon>
        <taxon>Rhabditomorpha</taxon>
        <taxon>Strongyloidea</taxon>
        <taxon>Strongylidae</taxon>
        <taxon>Oesophagostomum</taxon>
    </lineage>
</organism>